<protein>
    <submittedName>
        <fullName evidence="3">Amyloid fiber anchoring/assembly protein TapA</fullName>
    </submittedName>
</protein>
<feature type="compositionally biased region" description="Basic and acidic residues" evidence="1">
    <location>
        <begin position="219"/>
        <end position="229"/>
    </location>
</feature>
<evidence type="ECO:0000313" key="3">
    <source>
        <dbReference type="EMBL" id="MDC3419802.1"/>
    </source>
</evidence>
<feature type="compositionally biased region" description="Basic and acidic residues" evidence="1">
    <location>
        <begin position="174"/>
        <end position="196"/>
    </location>
</feature>
<proteinExistence type="predicted"/>
<dbReference type="AlphaFoldDB" id="A0A9X3WH45"/>
<evidence type="ECO:0000256" key="1">
    <source>
        <dbReference type="SAM" id="MobiDB-lite"/>
    </source>
</evidence>
<feature type="region of interest" description="Disordered" evidence="1">
    <location>
        <begin position="174"/>
        <end position="281"/>
    </location>
</feature>
<sequence length="281" mass="31582">MRSSRLSKYRKKYRKLIIVAQIVAIWYAAMVSFSVLTSSTGAFFNETKEAQTVIQAGTWWDKSDLEFIGIPTQNVKACPNVAIAVELQNKGFAMTDSTRYEVFYEENGQPRINGEKIAEGVIGPMGAGEIIELTYDVVEEGSYIFKAYQVEGYEGSDPIIWSEKVMDKCLNENANDDAKQNEKPATEDTNTEEKPKQNNNEETNNDDADTTEDTNNESNDNKSEEKPVENESAEDEKPDQEIEEEKEDSEKSEESTDSSENPDQTKQSEPEDSSGLEEGEQ</sequence>
<dbReference type="GO" id="GO:0097311">
    <property type="term" value="C:bacterial biofilm matrix"/>
    <property type="evidence" value="ECO:0007669"/>
    <property type="project" value="InterPro"/>
</dbReference>
<organism evidence="3 4">
    <name type="scientific">Aquibacillus koreensis</name>
    <dbReference type="NCBI Taxonomy" id="279446"/>
    <lineage>
        <taxon>Bacteria</taxon>
        <taxon>Bacillati</taxon>
        <taxon>Bacillota</taxon>
        <taxon>Bacilli</taxon>
        <taxon>Bacillales</taxon>
        <taxon>Bacillaceae</taxon>
        <taxon>Aquibacillus</taxon>
    </lineage>
</organism>
<name>A0A9X3WH45_9BACI</name>
<keyword evidence="4" id="KW-1185">Reference proteome</keyword>
<dbReference type="EMBL" id="JAMQJZ010000003">
    <property type="protein sequence ID" value="MDC3419802.1"/>
    <property type="molecule type" value="Genomic_DNA"/>
</dbReference>
<keyword evidence="2" id="KW-0812">Transmembrane</keyword>
<keyword evidence="2" id="KW-0472">Membrane</keyword>
<feature type="compositionally biased region" description="Acidic residues" evidence="1">
    <location>
        <begin position="270"/>
        <end position="281"/>
    </location>
</feature>
<dbReference type="Proteomes" id="UP001145072">
    <property type="component" value="Unassembled WGS sequence"/>
</dbReference>
<evidence type="ECO:0000256" key="2">
    <source>
        <dbReference type="SAM" id="Phobius"/>
    </source>
</evidence>
<comment type="caution">
    <text evidence="3">The sequence shown here is derived from an EMBL/GenBank/DDBJ whole genome shotgun (WGS) entry which is preliminary data.</text>
</comment>
<accession>A0A9X3WH45</accession>
<gene>
    <name evidence="3" type="primary">tapA</name>
    <name evidence="3" type="ORF">NC661_05400</name>
</gene>
<evidence type="ECO:0000313" key="4">
    <source>
        <dbReference type="Proteomes" id="UP001145072"/>
    </source>
</evidence>
<dbReference type="RefSeq" id="WP_259866446.1">
    <property type="nucleotide sequence ID" value="NZ_JAMQJZ010000003.1"/>
</dbReference>
<feature type="compositionally biased region" description="Acidic residues" evidence="1">
    <location>
        <begin position="231"/>
        <end position="247"/>
    </location>
</feature>
<reference evidence="3" key="1">
    <citation type="submission" date="2022-06" db="EMBL/GenBank/DDBJ databases">
        <title>Aquibacillus sp. a new bacterium isolated from soil saline samples.</title>
        <authorList>
            <person name="Galisteo C."/>
            <person name="De La Haba R."/>
            <person name="Sanchez-Porro C."/>
            <person name="Ventosa A."/>
        </authorList>
    </citation>
    <scope>NUCLEOTIDE SEQUENCE</scope>
    <source>
        <strain evidence="3">JCM 12387</strain>
    </source>
</reference>
<dbReference type="InterPro" id="IPR023848">
    <property type="entry name" value="TasA"/>
</dbReference>
<keyword evidence="2" id="KW-1133">Transmembrane helix</keyword>
<dbReference type="NCBIfam" id="TIGR04087">
    <property type="entry name" value="YqxM_for_SipW"/>
    <property type="match status" value="1"/>
</dbReference>
<feature type="compositionally biased region" description="Acidic residues" evidence="1">
    <location>
        <begin position="203"/>
        <end position="215"/>
    </location>
</feature>
<feature type="transmembrane region" description="Helical" evidence="2">
    <location>
        <begin position="16"/>
        <end position="36"/>
    </location>
</feature>